<reference evidence="2 3" key="1">
    <citation type="submission" date="2024-09" db="EMBL/GenBank/DDBJ databases">
        <title>The Natural Products Discovery Center: Release of the First 8490 Sequenced Strains for Exploring Actinobacteria Biosynthetic Diversity.</title>
        <authorList>
            <person name="Kalkreuter E."/>
            <person name="Kautsar S.A."/>
            <person name="Yang D."/>
            <person name="Bader C.D."/>
            <person name="Teijaro C.N."/>
            <person name="Fluegel L."/>
            <person name="Davis C.M."/>
            <person name="Simpson J.R."/>
            <person name="Lauterbach L."/>
            <person name="Steele A.D."/>
            <person name="Gui C."/>
            <person name="Meng S."/>
            <person name="Li G."/>
            <person name="Viehrig K."/>
            <person name="Ye F."/>
            <person name="Su P."/>
            <person name="Kiefer A.F."/>
            <person name="Nichols A."/>
            <person name="Cepeda A.J."/>
            <person name="Yan W."/>
            <person name="Fan B."/>
            <person name="Jiang Y."/>
            <person name="Adhikari A."/>
            <person name="Zheng C.-J."/>
            <person name="Schuster L."/>
            <person name="Cowan T.M."/>
            <person name="Smanski M.J."/>
            <person name="Chevrette M.G."/>
            <person name="De Carvalho L.P.S."/>
            <person name="Shen B."/>
        </authorList>
    </citation>
    <scope>NUCLEOTIDE SEQUENCE [LARGE SCALE GENOMIC DNA]</scope>
    <source>
        <strain evidence="2 3">NPDC056472</strain>
    </source>
</reference>
<sequence>MTDTHEPYEPQTPDYRIDEFEAATERIEEDFFSLTLTDDMFVPLAEHHSYDGRDTYLLFYDQAAIWDMPGTAEYVAFHLTRDVEQRTFDFEYERAPTVPLAQNWLIRQGCPPEATTQTRNHGPRPADALTSRLEDLLRTNPDGRYKVIDHYTDNPGSFDFGTEVRTLVRDSHPDSAHARYRLFLEETAKDFRSYTVREGAFTSAEAADAWAMDRSAPLPLAPALESTIAHSAQAARSRSPLAGTAGLTVPPAPVATPHPASPSVPHSRRGTR</sequence>
<protein>
    <submittedName>
        <fullName evidence="2">Uncharacterized protein</fullName>
    </submittedName>
</protein>
<dbReference type="RefSeq" id="WP_386250146.1">
    <property type="nucleotide sequence ID" value="NZ_JBHTRV010000021.1"/>
</dbReference>
<name>A0ABW6J0F8_STRWE</name>
<dbReference type="EMBL" id="JBHTRV010000021">
    <property type="protein sequence ID" value="MFE5983039.1"/>
    <property type="molecule type" value="Genomic_DNA"/>
</dbReference>
<comment type="caution">
    <text evidence="2">The sequence shown here is derived from an EMBL/GenBank/DDBJ whole genome shotgun (WGS) entry which is preliminary data.</text>
</comment>
<evidence type="ECO:0000313" key="2">
    <source>
        <dbReference type="EMBL" id="MFE5983039.1"/>
    </source>
</evidence>
<evidence type="ECO:0000256" key="1">
    <source>
        <dbReference type="SAM" id="MobiDB-lite"/>
    </source>
</evidence>
<gene>
    <name evidence="2" type="ORF">ACFQ63_25365</name>
</gene>
<accession>A0ABW6J0F8</accession>
<dbReference type="Proteomes" id="UP001600424">
    <property type="component" value="Unassembled WGS sequence"/>
</dbReference>
<feature type="compositionally biased region" description="Pro residues" evidence="1">
    <location>
        <begin position="250"/>
        <end position="262"/>
    </location>
</feature>
<organism evidence="2 3">
    <name type="scientific">Streptomyces wedmorensis</name>
    <dbReference type="NCBI Taxonomy" id="43759"/>
    <lineage>
        <taxon>Bacteria</taxon>
        <taxon>Bacillati</taxon>
        <taxon>Actinomycetota</taxon>
        <taxon>Actinomycetes</taxon>
        <taxon>Kitasatosporales</taxon>
        <taxon>Streptomycetaceae</taxon>
        <taxon>Streptomyces</taxon>
    </lineage>
</organism>
<proteinExistence type="predicted"/>
<keyword evidence="3" id="KW-1185">Reference proteome</keyword>
<feature type="region of interest" description="Disordered" evidence="1">
    <location>
        <begin position="231"/>
        <end position="272"/>
    </location>
</feature>
<evidence type="ECO:0000313" key="3">
    <source>
        <dbReference type="Proteomes" id="UP001600424"/>
    </source>
</evidence>